<dbReference type="GO" id="GO:0005737">
    <property type="term" value="C:cytoplasm"/>
    <property type="evidence" value="ECO:0007669"/>
    <property type="project" value="UniProtKB-SubCell"/>
</dbReference>
<dbReference type="Pfam" id="PF02912">
    <property type="entry name" value="Phe_tRNA-synt_N"/>
    <property type="match status" value="1"/>
</dbReference>
<feature type="transmembrane region" description="Helical" evidence="15">
    <location>
        <begin position="20"/>
        <end position="38"/>
    </location>
</feature>
<dbReference type="InterPro" id="IPR002319">
    <property type="entry name" value="Phenylalanyl-tRNA_Synthase"/>
</dbReference>
<keyword evidence="6 13" id="KW-0479">Metal-binding</keyword>
<keyword evidence="15" id="KW-1133">Transmembrane helix</keyword>
<dbReference type="EMBL" id="AP035785">
    <property type="protein sequence ID" value="BFO70665.1"/>
    <property type="molecule type" value="Genomic_DNA"/>
</dbReference>
<dbReference type="Gene3D" id="3.30.930.10">
    <property type="entry name" value="Bira Bifunctional Protein, Domain 2"/>
    <property type="match status" value="1"/>
</dbReference>
<protein>
    <recommendedName>
        <fullName evidence="13">Phenylalanine--tRNA ligase alpha subunit</fullName>
        <ecNumber evidence="13">6.1.1.20</ecNumber>
    </recommendedName>
    <alternativeName>
        <fullName evidence="13">Phenylalanyl-tRNA synthetase alpha subunit</fullName>
        <shortName evidence="13">PheRS</shortName>
    </alternativeName>
</protein>
<comment type="catalytic activity">
    <reaction evidence="12 13">
        <text>tRNA(Phe) + L-phenylalanine + ATP = L-phenylalanyl-tRNA(Phe) + AMP + diphosphate + H(+)</text>
        <dbReference type="Rhea" id="RHEA:19413"/>
        <dbReference type="Rhea" id="RHEA-COMP:9668"/>
        <dbReference type="Rhea" id="RHEA-COMP:9699"/>
        <dbReference type="ChEBI" id="CHEBI:15378"/>
        <dbReference type="ChEBI" id="CHEBI:30616"/>
        <dbReference type="ChEBI" id="CHEBI:33019"/>
        <dbReference type="ChEBI" id="CHEBI:58095"/>
        <dbReference type="ChEBI" id="CHEBI:78442"/>
        <dbReference type="ChEBI" id="CHEBI:78531"/>
        <dbReference type="ChEBI" id="CHEBI:456215"/>
        <dbReference type="EC" id="6.1.1.20"/>
    </reaction>
</comment>
<dbReference type="CDD" id="cd00496">
    <property type="entry name" value="PheRS_alpha_core"/>
    <property type="match status" value="1"/>
</dbReference>
<accession>A0AB33IX55</accession>
<dbReference type="EC" id="6.1.1.20" evidence="13"/>
<organism evidence="17">
    <name type="scientific">Prevotella sp. GTC17253</name>
    <dbReference type="NCBI Taxonomy" id="3236793"/>
    <lineage>
        <taxon>Bacteria</taxon>
        <taxon>Pseudomonadati</taxon>
        <taxon>Bacteroidota</taxon>
        <taxon>Bacteroidia</taxon>
        <taxon>Bacteroidales</taxon>
        <taxon>Prevotellaceae</taxon>
        <taxon>Prevotella</taxon>
    </lineage>
</organism>
<evidence type="ECO:0000256" key="9">
    <source>
        <dbReference type="ARBA" id="ARBA00022842"/>
    </source>
</evidence>
<dbReference type="SUPFAM" id="SSF55681">
    <property type="entry name" value="Class II aaRS and biotin synthetases"/>
    <property type="match status" value="1"/>
</dbReference>
<comment type="subcellular location">
    <subcellularLocation>
        <location evidence="1 13">Cytoplasm</location>
    </subcellularLocation>
</comment>
<dbReference type="GO" id="GO:0006432">
    <property type="term" value="P:phenylalanyl-tRNA aminoacylation"/>
    <property type="evidence" value="ECO:0007669"/>
    <property type="project" value="UniProtKB-UniRule"/>
</dbReference>
<dbReference type="GO" id="GO:0004826">
    <property type="term" value="F:phenylalanine-tRNA ligase activity"/>
    <property type="evidence" value="ECO:0007669"/>
    <property type="project" value="UniProtKB-UniRule"/>
</dbReference>
<keyword evidence="5 13" id="KW-0436">Ligase</keyword>
<dbReference type="GO" id="GO:0000287">
    <property type="term" value="F:magnesium ion binding"/>
    <property type="evidence" value="ECO:0007669"/>
    <property type="project" value="UniProtKB-UniRule"/>
</dbReference>
<comment type="similarity">
    <text evidence="2 13">Belongs to the class-II aminoacyl-tRNA synthetase family. Phe-tRNA synthetase alpha subunit type 1 subfamily.</text>
</comment>
<keyword evidence="8 13" id="KW-0067">ATP-binding</keyword>
<dbReference type="NCBIfam" id="TIGR00468">
    <property type="entry name" value="pheS"/>
    <property type="match status" value="1"/>
</dbReference>
<proteinExistence type="inferred from homology"/>
<evidence type="ECO:0000256" key="2">
    <source>
        <dbReference type="ARBA" id="ARBA00010207"/>
    </source>
</evidence>
<comment type="cofactor">
    <cofactor evidence="13">
        <name>Mg(2+)</name>
        <dbReference type="ChEBI" id="CHEBI:18420"/>
    </cofactor>
    <text evidence="13">Binds 2 magnesium ions per tetramer.</text>
</comment>
<evidence type="ECO:0000256" key="6">
    <source>
        <dbReference type="ARBA" id="ARBA00022723"/>
    </source>
</evidence>
<evidence type="ECO:0000256" key="10">
    <source>
        <dbReference type="ARBA" id="ARBA00022917"/>
    </source>
</evidence>
<evidence type="ECO:0000313" key="17">
    <source>
        <dbReference type="EMBL" id="BFO70665.1"/>
    </source>
</evidence>
<dbReference type="PANTHER" id="PTHR11538:SF41">
    <property type="entry name" value="PHENYLALANINE--TRNA LIGASE, MITOCHONDRIAL"/>
    <property type="match status" value="1"/>
</dbReference>
<dbReference type="PANTHER" id="PTHR11538">
    <property type="entry name" value="PHENYLALANYL-TRNA SYNTHETASE"/>
    <property type="match status" value="1"/>
</dbReference>
<feature type="coiled-coil region" evidence="14">
    <location>
        <begin position="100"/>
        <end position="127"/>
    </location>
</feature>
<dbReference type="InterPro" id="IPR010978">
    <property type="entry name" value="tRNA-bd_arm"/>
</dbReference>
<evidence type="ECO:0000256" key="3">
    <source>
        <dbReference type="ARBA" id="ARBA00011209"/>
    </source>
</evidence>
<name>A0AB33IX55_9BACT</name>
<keyword evidence="15" id="KW-0812">Transmembrane</keyword>
<dbReference type="Pfam" id="PF01409">
    <property type="entry name" value="tRNA-synt_2d"/>
    <property type="match status" value="1"/>
</dbReference>
<dbReference type="InterPro" id="IPR004188">
    <property type="entry name" value="Phe-tRNA_ligase_II_N"/>
</dbReference>
<keyword evidence="7 13" id="KW-0547">Nucleotide-binding</keyword>
<keyword evidence="10 13" id="KW-0648">Protein biosynthesis</keyword>
<evidence type="ECO:0000256" key="4">
    <source>
        <dbReference type="ARBA" id="ARBA00022490"/>
    </source>
</evidence>
<gene>
    <name evidence="13 17" type="primary">pheS</name>
    <name evidence="17" type="ORF">GTC17253_06310</name>
</gene>
<reference evidence="17" key="1">
    <citation type="submission" date="2024-07" db="EMBL/GenBank/DDBJ databases">
        <title>Complete genome sequence of Prevotella sp. YM-2024 GTC17253.</title>
        <authorList>
            <person name="Hayashi M."/>
            <person name="Muto Y."/>
            <person name="Tanaka K."/>
            <person name="Niwa H."/>
        </authorList>
    </citation>
    <scope>NUCLEOTIDE SEQUENCE</scope>
    <source>
        <strain evidence="17">GTC17253</strain>
    </source>
</reference>
<evidence type="ECO:0000256" key="11">
    <source>
        <dbReference type="ARBA" id="ARBA00023146"/>
    </source>
</evidence>
<keyword evidence="14" id="KW-0175">Coiled coil</keyword>
<evidence type="ECO:0000256" key="13">
    <source>
        <dbReference type="HAMAP-Rule" id="MF_00281"/>
    </source>
</evidence>
<evidence type="ECO:0000256" key="12">
    <source>
        <dbReference type="ARBA" id="ARBA00049255"/>
    </source>
</evidence>
<dbReference type="HAMAP" id="MF_00281">
    <property type="entry name" value="Phe_tRNA_synth_alpha1"/>
    <property type="match status" value="1"/>
</dbReference>
<dbReference type="InterPro" id="IPR004529">
    <property type="entry name" value="Phe-tRNA-synth_IIc_asu"/>
</dbReference>
<dbReference type="SUPFAM" id="SSF46589">
    <property type="entry name" value="tRNA-binding arm"/>
    <property type="match status" value="1"/>
</dbReference>
<dbReference type="AlphaFoldDB" id="A0AB33IX55"/>
<feature type="coiled-coil region" evidence="14">
    <location>
        <begin position="42"/>
        <end position="69"/>
    </location>
</feature>
<evidence type="ECO:0000256" key="14">
    <source>
        <dbReference type="SAM" id="Coils"/>
    </source>
</evidence>
<evidence type="ECO:0000256" key="7">
    <source>
        <dbReference type="ARBA" id="ARBA00022741"/>
    </source>
</evidence>
<dbReference type="InterPro" id="IPR045864">
    <property type="entry name" value="aa-tRNA-synth_II/BPL/LPL"/>
</dbReference>
<dbReference type="GO" id="GO:0000049">
    <property type="term" value="F:tRNA binding"/>
    <property type="evidence" value="ECO:0007669"/>
    <property type="project" value="InterPro"/>
</dbReference>
<keyword evidence="4 13" id="KW-0963">Cytoplasm</keyword>
<feature type="domain" description="Aminoacyl-transfer RNA synthetases class-II family profile" evidence="16">
    <location>
        <begin position="151"/>
        <end position="384"/>
    </location>
</feature>
<evidence type="ECO:0000256" key="5">
    <source>
        <dbReference type="ARBA" id="ARBA00022598"/>
    </source>
</evidence>
<dbReference type="InterPro" id="IPR006195">
    <property type="entry name" value="aa-tRNA-synth_II"/>
</dbReference>
<evidence type="ECO:0000259" key="16">
    <source>
        <dbReference type="PROSITE" id="PS50862"/>
    </source>
</evidence>
<comment type="subunit">
    <text evidence="3 13">Tetramer of two alpha and two beta subunits.</text>
</comment>
<keyword evidence="15" id="KW-0472">Membrane</keyword>
<dbReference type="InterPro" id="IPR022911">
    <property type="entry name" value="Phe_tRNA_ligase_alpha1_bac"/>
</dbReference>
<feature type="binding site" evidence="13">
    <location>
        <position position="300"/>
    </location>
    <ligand>
        <name>Mg(2+)</name>
        <dbReference type="ChEBI" id="CHEBI:18420"/>
        <note>shared with beta subunit</note>
    </ligand>
</feature>
<dbReference type="GO" id="GO:0005524">
    <property type="term" value="F:ATP binding"/>
    <property type="evidence" value="ECO:0007669"/>
    <property type="project" value="UniProtKB-UniRule"/>
</dbReference>
<keyword evidence="9 13" id="KW-0460">Magnesium</keyword>
<evidence type="ECO:0000256" key="1">
    <source>
        <dbReference type="ARBA" id="ARBA00004496"/>
    </source>
</evidence>
<dbReference type="PROSITE" id="PS50862">
    <property type="entry name" value="AA_TRNA_LIGASE_II"/>
    <property type="match status" value="1"/>
</dbReference>
<keyword evidence="11 13" id="KW-0030">Aminoacyl-tRNA synthetase</keyword>
<sequence length="389" mass="44588">MLYIMGPNIPSQISAKIQLYFYNLSSFGIKILPLHIFFKRLKRMLLEKIEALLKEVTELTATNADEIERLRLKYLSKKGEINALMADFRNVAADQKKAVGIEINKLKQTAQEKLNELKEKVDTTDAQHEDFDLTRTPYPLPLGTRHPLTIVRNEIINIFQRMGFTLFQGPEIDDDKHVFTMLNFAADHPARDMQDTFFIEQADASDVTKNVLLRSHTSGDEAHYMENHQPPIRIICPGRVYRNEAISSRAHCFFHQVEGLYVDKNVSFTDLKQVLLTFAREMFGPDTKIRLRPSYFPFTEPSAEMDISCNICGGEGCTFCKHTGWVEILGCGMVDPHDLEACGIDSSIYTGYAFGMGVERITNLKYRISDLRMFSENDVRFLREFESAN</sequence>
<evidence type="ECO:0000256" key="8">
    <source>
        <dbReference type="ARBA" id="ARBA00022840"/>
    </source>
</evidence>
<evidence type="ECO:0000256" key="15">
    <source>
        <dbReference type="SAM" id="Phobius"/>
    </source>
</evidence>